<evidence type="ECO:0000256" key="10">
    <source>
        <dbReference type="RuleBase" id="RU351113"/>
    </source>
</evidence>
<keyword evidence="6 10" id="KW-1133">Transmembrane helix</keyword>
<keyword evidence="12" id="KW-1185">Reference proteome</keyword>
<evidence type="ECO:0000256" key="2">
    <source>
        <dbReference type="ARBA" id="ARBA00022475"/>
    </source>
</evidence>
<keyword evidence="4 10" id="KW-0812">Transmembrane</keyword>
<evidence type="ECO:0000256" key="8">
    <source>
        <dbReference type="ARBA" id="ARBA00023170"/>
    </source>
</evidence>
<name>A0A8S4SMN5_9NEOP</name>
<keyword evidence="9 10" id="KW-0807">Transducer</keyword>
<evidence type="ECO:0000256" key="1">
    <source>
        <dbReference type="ARBA" id="ARBA00004651"/>
    </source>
</evidence>
<dbReference type="PANTHER" id="PTHR21137">
    <property type="entry name" value="ODORANT RECEPTOR"/>
    <property type="match status" value="1"/>
</dbReference>
<evidence type="ECO:0000313" key="12">
    <source>
        <dbReference type="Proteomes" id="UP000838756"/>
    </source>
</evidence>
<dbReference type="Pfam" id="PF02949">
    <property type="entry name" value="7tm_6"/>
    <property type="match status" value="1"/>
</dbReference>
<evidence type="ECO:0000256" key="7">
    <source>
        <dbReference type="ARBA" id="ARBA00023136"/>
    </source>
</evidence>
<keyword evidence="5 10" id="KW-0552">Olfaction</keyword>
<evidence type="ECO:0000256" key="6">
    <source>
        <dbReference type="ARBA" id="ARBA00022989"/>
    </source>
</evidence>
<feature type="transmembrane region" description="Helical" evidence="10">
    <location>
        <begin position="142"/>
        <end position="168"/>
    </location>
</feature>
<comment type="similarity">
    <text evidence="10">Belongs to the insect chemoreceptor superfamily. Heteromeric odorant receptor channel (TC 1.A.69) family.</text>
</comment>
<proteinExistence type="inferred from homology"/>
<gene>
    <name evidence="11" type="primary">jg17841</name>
    <name evidence="11" type="ORF">PAEG_LOCUS25246</name>
</gene>
<keyword evidence="8 10" id="KW-0675">Receptor</keyword>
<evidence type="ECO:0000256" key="5">
    <source>
        <dbReference type="ARBA" id="ARBA00022725"/>
    </source>
</evidence>
<dbReference type="AlphaFoldDB" id="A0A8S4SMN5"/>
<dbReference type="OrthoDB" id="7625882at2759"/>
<comment type="caution">
    <text evidence="10">Lacks conserved residue(s) required for the propagation of feature annotation.</text>
</comment>
<keyword evidence="3 10" id="KW-0716">Sensory transduction</keyword>
<feature type="transmembrane region" description="Helical" evidence="10">
    <location>
        <begin position="49"/>
        <end position="72"/>
    </location>
</feature>
<dbReference type="GO" id="GO:0007165">
    <property type="term" value="P:signal transduction"/>
    <property type="evidence" value="ECO:0007669"/>
    <property type="project" value="UniProtKB-KW"/>
</dbReference>
<feature type="transmembrane region" description="Helical" evidence="10">
    <location>
        <begin position="174"/>
        <end position="191"/>
    </location>
</feature>
<evidence type="ECO:0000256" key="9">
    <source>
        <dbReference type="ARBA" id="ARBA00023224"/>
    </source>
</evidence>
<feature type="transmembrane region" description="Helical" evidence="10">
    <location>
        <begin position="84"/>
        <end position="103"/>
    </location>
</feature>
<feature type="transmembrane region" description="Helical" evidence="10">
    <location>
        <begin position="271"/>
        <end position="290"/>
    </location>
</feature>
<feature type="transmembrane region" description="Helical" evidence="10">
    <location>
        <begin position="242"/>
        <end position="265"/>
    </location>
</feature>
<protein>
    <recommendedName>
        <fullName evidence="10">Odorant receptor</fullName>
    </recommendedName>
</protein>
<dbReference type="PANTHER" id="PTHR21137:SF35">
    <property type="entry name" value="ODORANT RECEPTOR 19A-RELATED"/>
    <property type="match status" value="1"/>
</dbReference>
<evidence type="ECO:0000256" key="3">
    <source>
        <dbReference type="ARBA" id="ARBA00022606"/>
    </source>
</evidence>
<evidence type="ECO:0000256" key="4">
    <source>
        <dbReference type="ARBA" id="ARBA00022692"/>
    </source>
</evidence>
<keyword evidence="2" id="KW-1003">Cell membrane</keyword>
<dbReference type="GO" id="GO:0005549">
    <property type="term" value="F:odorant binding"/>
    <property type="evidence" value="ECO:0007669"/>
    <property type="project" value="InterPro"/>
</dbReference>
<dbReference type="InterPro" id="IPR004117">
    <property type="entry name" value="7tm6_olfct_rcpt"/>
</dbReference>
<dbReference type="GO" id="GO:0005886">
    <property type="term" value="C:plasma membrane"/>
    <property type="evidence" value="ECO:0007669"/>
    <property type="project" value="UniProtKB-SubCell"/>
</dbReference>
<keyword evidence="7 10" id="KW-0472">Membrane</keyword>
<organism evidence="11 12">
    <name type="scientific">Pararge aegeria aegeria</name>
    <dbReference type="NCBI Taxonomy" id="348720"/>
    <lineage>
        <taxon>Eukaryota</taxon>
        <taxon>Metazoa</taxon>
        <taxon>Ecdysozoa</taxon>
        <taxon>Arthropoda</taxon>
        <taxon>Hexapoda</taxon>
        <taxon>Insecta</taxon>
        <taxon>Pterygota</taxon>
        <taxon>Neoptera</taxon>
        <taxon>Endopterygota</taxon>
        <taxon>Lepidoptera</taxon>
        <taxon>Glossata</taxon>
        <taxon>Ditrysia</taxon>
        <taxon>Papilionoidea</taxon>
        <taxon>Nymphalidae</taxon>
        <taxon>Satyrinae</taxon>
        <taxon>Satyrini</taxon>
        <taxon>Parargina</taxon>
        <taxon>Pararge</taxon>
    </lineage>
</organism>
<sequence length="351" mass="40817">MLSSSEKVESTLNTDKVSNIVHFLEVPLKFVGFWDWYRTPRTEFQIFINNIYVGFILFTLTNLLVSLIVYLYSEWTDILGSLDIMADGLPLVASIFIIPYFSIYKSELYELVEFMHINFKWHSARGLTNMTMMKAYRTAKNFAYCYTACVLFSITTYVLSPVILHWWMKQPFEYWDYVDVTQGWILVLIFLRQCLSQYFMALSIGQFDIYSSVYDDATVVALQDCAKISQVVKEFKDRFEKFVSPLLAVRVIQVTMYLCTLLYAASLELEIVTIEYLCAVALDIFVYCYFGNQIILQADRVAAAGYQCTWVTMGIKPRRLLLNIMLSNHKPMLLRVANFLPMNLNTFVLVI</sequence>
<evidence type="ECO:0000313" key="11">
    <source>
        <dbReference type="EMBL" id="CAH2266306.1"/>
    </source>
</evidence>
<dbReference type="EMBL" id="CAKXAJ010026304">
    <property type="protein sequence ID" value="CAH2266306.1"/>
    <property type="molecule type" value="Genomic_DNA"/>
</dbReference>
<comment type="subcellular location">
    <subcellularLocation>
        <location evidence="1 10">Cell membrane</location>
        <topology evidence="1 10">Multi-pass membrane protein</topology>
    </subcellularLocation>
</comment>
<reference evidence="11" key="1">
    <citation type="submission" date="2022-03" db="EMBL/GenBank/DDBJ databases">
        <authorList>
            <person name="Lindestad O."/>
        </authorList>
    </citation>
    <scope>NUCLEOTIDE SEQUENCE</scope>
</reference>
<accession>A0A8S4SMN5</accession>
<dbReference type="GO" id="GO:0004984">
    <property type="term" value="F:olfactory receptor activity"/>
    <property type="evidence" value="ECO:0007669"/>
    <property type="project" value="InterPro"/>
</dbReference>
<dbReference type="Proteomes" id="UP000838756">
    <property type="component" value="Unassembled WGS sequence"/>
</dbReference>
<comment type="caution">
    <text evidence="11">The sequence shown here is derived from an EMBL/GenBank/DDBJ whole genome shotgun (WGS) entry which is preliminary data.</text>
</comment>